<gene>
    <name evidence="1" type="ORF">RRG08_027492</name>
</gene>
<keyword evidence="2" id="KW-1185">Reference proteome</keyword>
<protein>
    <submittedName>
        <fullName evidence="1">Uncharacterized protein</fullName>
    </submittedName>
</protein>
<dbReference type="Proteomes" id="UP001283361">
    <property type="component" value="Unassembled WGS sequence"/>
</dbReference>
<organism evidence="1 2">
    <name type="scientific">Elysia crispata</name>
    <name type="common">lettuce slug</name>
    <dbReference type="NCBI Taxonomy" id="231223"/>
    <lineage>
        <taxon>Eukaryota</taxon>
        <taxon>Metazoa</taxon>
        <taxon>Spiralia</taxon>
        <taxon>Lophotrochozoa</taxon>
        <taxon>Mollusca</taxon>
        <taxon>Gastropoda</taxon>
        <taxon>Heterobranchia</taxon>
        <taxon>Euthyneura</taxon>
        <taxon>Panpulmonata</taxon>
        <taxon>Sacoglossa</taxon>
        <taxon>Placobranchoidea</taxon>
        <taxon>Plakobranchidae</taxon>
        <taxon>Elysia</taxon>
    </lineage>
</organism>
<proteinExistence type="predicted"/>
<evidence type="ECO:0000313" key="1">
    <source>
        <dbReference type="EMBL" id="KAK3755234.1"/>
    </source>
</evidence>
<name>A0AAE0YSD9_9GAST</name>
<reference evidence="1" key="1">
    <citation type="journal article" date="2023" name="G3 (Bethesda)">
        <title>A reference genome for the long-term kleptoplast-retaining sea slug Elysia crispata morphotype clarki.</title>
        <authorList>
            <person name="Eastman K.E."/>
            <person name="Pendleton A.L."/>
            <person name="Shaikh M.A."/>
            <person name="Suttiyut T."/>
            <person name="Ogas R."/>
            <person name="Tomko P."/>
            <person name="Gavelis G."/>
            <person name="Widhalm J.R."/>
            <person name="Wisecaver J.H."/>
        </authorList>
    </citation>
    <scope>NUCLEOTIDE SEQUENCE</scope>
    <source>
        <strain evidence="1">ECLA1</strain>
    </source>
</reference>
<dbReference type="AlphaFoldDB" id="A0AAE0YSD9"/>
<sequence length="105" mass="11591">MKVSTTENLKLKTSASNLSHKGQSSLLVADWNVTLFPISFHCFLLRFSCHPPGQIGHNAGTILISTIEHAMQQKNSATVIVKYSRLQPFVQNNTLPVVASRDTMP</sequence>
<dbReference type="EMBL" id="JAWDGP010005603">
    <property type="protein sequence ID" value="KAK3755234.1"/>
    <property type="molecule type" value="Genomic_DNA"/>
</dbReference>
<comment type="caution">
    <text evidence="1">The sequence shown here is derived from an EMBL/GenBank/DDBJ whole genome shotgun (WGS) entry which is preliminary data.</text>
</comment>
<evidence type="ECO:0000313" key="2">
    <source>
        <dbReference type="Proteomes" id="UP001283361"/>
    </source>
</evidence>
<accession>A0AAE0YSD9</accession>